<feature type="chain" id="PRO_5047213812" evidence="2">
    <location>
        <begin position="26"/>
        <end position="137"/>
    </location>
</feature>
<organism evidence="3 4">
    <name type="scientific">Datura stramonium</name>
    <name type="common">Jimsonweed</name>
    <name type="synonym">Common thornapple</name>
    <dbReference type="NCBI Taxonomy" id="4076"/>
    <lineage>
        <taxon>Eukaryota</taxon>
        <taxon>Viridiplantae</taxon>
        <taxon>Streptophyta</taxon>
        <taxon>Embryophyta</taxon>
        <taxon>Tracheophyta</taxon>
        <taxon>Spermatophyta</taxon>
        <taxon>Magnoliopsida</taxon>
        <taxon>eudicotyledons</taxon>
        <taxon>Gunneridae</taxon>
        <taxon>Pentapetalae</taxon>
        <taxon>asterids</taxon>
        <taxon>lamiids</taxon>
        <taxon>Solanales</taxon>
        <taxon>Solanaceae</taxon>
        <taxon>Solanoideae</taxon>
        <taxon>Datureae</taxon>
        <taxon>Datura</taxon>
    </lineage>
</organism>
<keyword evidence="1" id="KW-1133">Transmembrane helix</keyword>
<accession>A0ABS8UI09</accession>
<dbReference type="Proteomes" id="UP000823775">
    <property type="component" value="Unassembled WGS sequence"/>
</dbReference>
<evidence type="ECO:0000256" key="2">
    <source>
        <dbReference type="SAM" id="SignalP"/>
    </source>
</evidence>
<keyword evidence="4" id="KW-1185">Reference proteome</keyword>
<proteinExistence type="predicted"/>
<protein>
    <submittedName>
        <fullName evidence="3">Uncharacterized protein</fullName>
    </submittedName>
</protein>
<evidence type="ECO:0000313" key="3">
    <source>
        <dbReference type="EMBL" id="MCD9558508.1"/>
    </source>
</evidence>
<evidence type="ECO:0000313" key="4">
    <source>
        <dbReference type="Proteomes" id="UP000823775"/>
    </source>
</evidence>
<comment type="caution">
    <text evidence="3">The sequence shown here is derived from an EMBL/GenBank/DDBJ whole genome shotgun (WGS) entry which is preliminary data.</text>
</comment>
<keyword evidence="2" id="KW-0732">Signal</keyword>
<reference evidence="3 4" key="1">
    <citation type="journal article" date="2021" name="BMC Genomics">
        <title>Datura genome reveals duplications of psychoactive alkaloid biosynthetic genes and high mutation rate following tissue culture.</title>
        <authorList>
            <person name="Rajewski A."/>
            <person name="Carter-House D."/>
            <person name="Stajich J."/>
            <person name="Litt A."/>
        </authorList>
    </citation>
    <scope>NUCLEOTIDE SEQUENCE [LARGE SCALE GENOMIC DNA]</scope>
    <source>
        <strain evidence="3">AR-01</strain>
    </source>
</reference>
<dbReference type="EMBL" id="JACEIK010002021">
    <property type="protein sequence ID" value="MCD9558508.1"/>
    <property type="molecule type" value="Genomic_DNA"/>
</dbReference>
<evidence type="ECO:0000256" key="1">
    <source>
        <dbReference type="SAM" id="Phobius"/>
    </source>
</evidence>
<sequence>MAQENVKFLLGVWLLLLYFFSSAFGSNNNIQDAYGDGTSPSQAACTNCTICPYTCQSPPPPPPSGYQSYGVPPPTGYGNCPPAQPVTPCCPQYNNYVPPPPYSYYSGSSTLFPFIKLFAFECSSAILLLFLHYVLCV</sequence>
<keyword evidence="1" id="KW-0812">Transmembrane</keyword>
<name>A0ABS8UI09_DATST</name>
<gene>
    <name evidence="3" type="ORF">HAX54_015906</name>
</gene>
<feature type="signal peptide" evidence="2">
    <location>
        <begin position="1"/>
        <end position="25"/>
    </location>
</feature>
<keyword evidence="1" id="KW-0472">Membrane</keyword>
<feature type="transmembrane region" description="Helical" evidence="1">
    <location>
        <begin position="111"/>
        <end position="135"/>
    </location>
</feature>